<protein>
    <submittedName>
        <fullName evidence="1">Uncharacterized protein</fullName>
    </submittedName>
</protein>
<keyword evidence="2" id="KW-1185">Reference proteome</keyword>
<accession>A0A7U3NK20</accession>
<proteinExistence type="predicted"/>
<evidence type="ECO:0000313" key="1">
    <source>
        <dbReference type="EMBL" id="QOV08468.1"/>
    </source>
</evidence>
<evidence type="ECO:0000313" key="2">
    <source>
        <dbReference type="Proteomes" id="UP000594029"/>
    </source>
</evidence>
<dbReference type="EMBL" id="MW084976">
    <property type="protein sequence ID" value="QOV08468.1"/>
    <property type="molecule type" value="Genomic_DNA"/>
</dbReference>
<dbReference type="Proteomes" id="UP000594029">
    <property type="component" value="Segment"/>
</dbReference>
<sequence length="89" mass="10725">MEHINVIGFYKESQNENEVYTEKLLYFVVFENSNNDHLQPKKWMEGYNVIDGHFVLRDEKFLDTCEKITKEEYLQATKGYHTPEIYINN</sequence>
<organism evidence="1 2">
    <name type="scientific">Bacillus phage Kirov</name>
    <dbReference type="NCBI Taxonomy" id="2783539"/>
    <lineage>
        <taxon>Viruses</taxon>
        <taxon>Duplodnaviria</taxon>
        <taxon>Heunggongvirae</taxon>
        <taxon>Uroviricota</taxon>
        <taxon>Caudoviricetes</taxon>
        <taxon>Andregratiavirinae</taxon>
        <taxon>Kirovvirus</taxon>
        <taxon>Kirovvirus kirov</taxon>
    </lineage>
</organism>
<reference evidence="1 2" key="1">
    <citation type="submission" date="2020-10" db="EMBL/GenBank/DDBJ databases">
        <authorList>
            <person name="Kazantseva O.A."/>
            <person name="Piligrimova E.G."/>
            <person name="Shadrin A.M."/>
        </authorList>
    </citation>
    <scope>NUCLEOTIDE SEQUENCE [LARGE SCALE GENOMIC DNA]</scope>
</reference>
<gene>
    <name evidence="1" type="ORF">Kirov_269</name>
</gene>
<name>A0A7U3NK20_9CAUD</name>